<dbReference type="InterPro" id="IPR052945">
    <property type="entry name" value="Mitotic_Regulator"/>
</dbReference>
<comment type="caution">
    <text evidence="2">The sequence shown here is derived from an EMBL/GenBank/DDBJ whole genome shotgun (WGS) entry which is preliminary data.</text>
</comment>
<dbReference type="InterPro" id="IPR019734">
    <property type="entry name" value="TPR_rpt"/>
</dbReference>
<dbReference type="PROSITE" id="PS50011">
    <property type="entry name" value="PROTEIN_KINASE_DOM"/>
    <property type="match status" value="1"/>
</dbReference>
<dbReference type="SMART" id="SM00028">
    <property type="entry name" value="TPR"/>
    <property type="match status" value="6"/>
</dbReference>
<dbReference type="SMART" id="SM00671">
    <property type="entry name" value="SEL1"/>
    <property type="match status" value="23"/>
</dbReference>
<feature type="domain" description="Protein kinase" evidence="1">
    <location>
        <begin position="244"/>
        <end position="485"/>
    </location>
</feature>
<evidence type="ECO:0000259" key="1">
    <source>
        <dbReference type="PROSITE" id="PS50011"/>
    </source>
</evidence>
<name>A0ABR2H8K8_9EUKA</name>
<proteinExistence type="predicted"/>
<dbReference type="EMBL" id="JAPFFF010000040">
    <property type="protein sequence ID" value="KAK8841907.1"/>
    <property type="molecule type" value="Genomic_DNA"/>
</dbReference>
<organism evidence="2 3">
    <name type="scientific">Tritrichomonas musculus</name>
    <dbReference type="NCBI Taxonomy" id="1915356"/>
    <lineage>
        <taxon>Eukaryota</taxon>
        <taxon>Metamonada</taxon>
        <taxon>Parabasalia</taxon>
        <taxon>Tritrichomonadida</taxon>
        <taxon>Tritrichomonadidae</taxon>
        <taxon>Tritrichomonas</taxon>
    </lineage>
</organism>
<dbReference type="Gene3D" id="1.25.40.10">
    <property type="entry name" value="Tetratricopeptide repeat domain"/>
    <property type="match status" value="7"/>
</dbReference>
<dbReference type="InterPro" id="IPR011990">
    <property type="entry name" value="TPR-like_helical_dom_sf"/>
</dbReference>
<dbReference type="PROSITE" id="PS00108">
    <property type="entry name" value="PROTEIN_KINASE_ST"/>
    <property type="match status" value="1"/>
</dbReference>
<dbReference type="SMART" id="SM00220">
    <property type="entry name" value="S_TKc"/>
    <property type="match status" value="1"/>
</dbReference>
<keyword evidence="3" id="KW-1185">Reference proteome</keyword>
<reference evidence="2 3" key="1">
    <citation type="submission" date="2024-04" db="EMBL/GenBank/DDBJ databases">
        <title>Tritrichomonas musculus Genome.</title>
        <authorList>
            <person name="Alves-Ferreira E."/>
            <person name="Grigg M."/>
            <person name="Lorenzi H."/>
            <person name="Galac M."/>
        </authorList>
    </citation>
    <scope>NUCLEOTIDE SEQUENCE [LARGE SCALE GENOMIC DNA]</scope>
    <source>
        <strain evidence="2 3">EAF2021</strain>
    </source>
</reference>
<dbReference type="InterPro" id="IPR000719">
    <property type="entry name" value="Prot_kinase_dom"/>
</dbReference>
<dbReference type="Pfam" id="PF00069">
    <property type="entry name" value="Pkinase"/>
    <property type="match status" value="1"/>
</dbReference>
<evidence type="ECO:0000313" key="3">
    <source>
        <dbReference type="Proteomes" id="UP001470230"/>
    </source>
</evidence>
<dbReference type="InterPro" id="IPR006597">
    <property type="entry name" value="Sel1-like"/>
</dbReference>
<gene>
    <name evidence="2" type="ORF">M9Y10_026859</name>
</gene>
<dbReference type="Proteomes" id="UP001470230">
    <property type="component" value="Unassembled WGS sequence"/>
</dbReference>
<sequence length="1593" mass="187316">MNKSTFSDIPAQYTLLRNEICNNAISNIYCQFNFRYYFGKDENDQPFEFLFSYLKSFKFITFHFSDKPSVFQTSGGFNSKNYFVNIIICVEGECLIVEHVAYEPIVKLIKQLKEINISIINVSTINFKLEQEQNEKERELFEEGAKEEIKSFCLHFSQEIKKNEFVRYTIYSIIGFIIRRHFYPTDYFKDKSFFNFNCTKDTKENDMKSILTNFFSFENKEKIDQLKIESTDQIKIQNFQKTDFVNLRSFYSNSMASFKLVIHLESLNIFMIKEFFVCEENRKEIDREIYFCEHYSHRCLTHFYGFLIDDGEKVGLVYDYMSNGSLVSYLKVHKKFNSLFGLMTINRIFQGIEYLHKNHLIHRDLKPFNILLDHDNIPYISDFETIRHPITTDDEFQSEMTNNIGSGIYISPEQYGIIKGELVSYPTDIYSFGLIINFILEGKDKKFEELEKVEKSKPFYDLIKCCTKHFPSERPSCEEINDILINEMKSTSFAELENSMLKTNDIVNFLFEDFMIEGSIINIFNFHDLFLLRENKSLFYLKLGNIYFNGYGVKQDFLKARIYYQKSAEFDNLDALFNLGFIYENGHGVNINYLKAREYYKLSKNSYYLYFAGSMFLYGDFCKLDHDESLKCFEQFLEQEDINKLFSGLADIPRSNSKEYYRITCYYESLSEQIKTDIYRNLGDLYEKKHEYSKAKNFYELAACRHDNASICLLGTLYYNGYGVKQDFIKARECYELAAQKEDSNSYNNLGTICLNGQGVKQDFFKAKKYYELAARFCHSTAILNIGYMYEKGLGVKQDFLKAKEFYEKSSKFKNSNAFYNLGYLYENGFGVKQDYYKAKEYYEISSKQNNANALLNLANMYMNGRAVNQDIGIAEKLYELAAKQNNSNALCNLGNLYIHGLGVGRSVTKGFEYFERAAKLNNPNALKFLGLNYFNGQLVEKNFTKSCEYFERLVKITDDEKALLTLGMFYEIGLGVQINYSKAFQYYQRAEKLGSKEAFCSLGNLYHEGHGVKQNYFIAKQYYEKAARIGNDYANYCLGVYYYNGFGVQKDYLKAKKYFESCDLSNNQNALYNLGVIYHRGHGVKQDYSKAIYYYDKAAKFNDSGALFNLGCLYYSGHGSPIDLPRAKYYFQLSANSNNSYAMFMLGYLYYFGYGVKQDDSEAKKYFIESAKLNNPHSLLFLGHINRHKKDYIEARKYYEMSSKLYNSEAFLFLGLFYKYGLGVQVDDMKALGYFELSARYNNAYALYILARFYSFGETFDAFKSIHYYLKCIEIDYENVRFYEIKNHSETNIKKRNNFRYISCNDLGLIYLFELNDIEKAEKYLKEAGLNEYPFGQYNLGLFFKFYLNHIGNAEHMFKRSAENRFPLAEFMLGYMKEKEGSIEEAIQYYIKASDHEEEDLIFRSINYLNLLLGLSKIFIISVTNLKLSSFYFSSSDFIKAKEYFIKAFSNIQQNRFVYNVYQFYFPSNKTRNIIEYILSFILSAPLFNLANQLSLLENLFFDVNEIFDYDGNFIFNDVGVLFDFIVSKEDMRNNFVIEIQLVIQVLIDVLFTPPYPILFGRLSIMKKKHIDYFSPFLKNINDTFYEGFEIE</sequence>
<dbReference type="InterPro" id="IPR008271">
    <property type="entry name" value="Ser/Thr_kinase_AS"/>
</dbReference>
<dbReference type="InterPro" id="IPR011009">
    <property type="entry name" value="Kinase-like_dom_sf"/>
</dbReference>
<dbReference type="Gene3D" id="1.10.510.10">
    <property type="entry name" value="Transferase(Phosphotransferase) domain 1"/>
    <property type="match status" value="1"/>
</dbReference>
<dbReference type="PANTHER" id="PTHR43628:SF1">
    <property type="entry name" value="CHITIN SYNTHASE REGULATORY FACTOR 2-RELATED"/>
    <property type="match status" value="1"/>
</dbReference>
<evidence type="ECO:0000313" key="2">
    <source>
        <dbReference type="EMBL" id="KAK8841907.1"/>
    </source>
</evidence>
<dbReference type="Pfam" id="PF08238">
    <property type="entry name" value="Sel1"/>
    <property type="match status" value="21"/>
</dbReference>
<dbReference type="PANTHER" id="PTHR43628">
    <property type="entry name" value="ACTIVATOR OF C KINASE PROTEIN 1-RELATED"/>
    <property type="match status" value="1"/>
</dbReference>
<accession>A0ABR2H8K8</accession>
<dbReference type="SUPFAM" id="SSF56112">
    <property type="entry name" value="Protein kinase-like (PK-like)"/>
    <property type="match status" value="1"/>
</dbReference>
<protein>
    <recommendedName>
        <fullName evidence="1">Protein kinase domain-containing protein</fullName>
    </recommendedName>
</protein>
<dbReference type="SUPFAM" id="SSF81901">
    <property type="entry name" value="HCP-like"/>
    <property type="match status" value="5"/>
</dbReference>